<evidence type="ECO:0000313" key="1">
    <source>
        <dbReference type="EMBL" id="MCD1116357.1"/>
    </source>
</evidence>
<protein>
    <submittedName>
        <fullName evidence="1">Uncharacterized protein</fullName>
    </submittedName>
</protein>
<keyword evidence="2" id="KW-1185">Reference proteome</keyword>
<evidence type="ECO:0000313" key="2">
    <source>
        <dbReference type="Proteomes" id="UP001108025"/>
    </source>
</evidence>
<reference evidence="1" key="1">
    <citation type="submission" date="2021-11" db="EMBL/GenBank/DDBJ databases">
        <title>Description of novel Chryseobacterium species.</title>
        <authorList>
            <person name="Saticioglu I.B."/>
            <person name="Ay H."/>
            <person name="Altun S."/>
            <person name="Duman M."/>
        </authorList>
    </citation>
    <scope>NUCLEOTIDE SEQUENCE</scope>
    <source>
        <strain evidence="1">C-17</strain>
    </source>
</reference>
<proteinExistence type="predicted"/>
<sequence length="61" mass="7311">MLKDLNNISVIFALHKKRGLHNSLYLQEFKNYKAENQLFVKVLFQRAVNRNCSEKQEKKPF</sequence>
<dbReference type="EMBL" id="JAJNAY010000001">
    <property type="protein sequence ID" value="MCD1116357.1"/>
    <property type="molecule type" value="Genomic_DNA"/>
</dbReference>
<organism evidence="1 2">
    <name type="scientific">Chryseobacterium turcicum</name>
    <dbReference type="NCBI Taxonomy" id="2898076"/>
    <lineage>
        <taxon>Bacteria</taxon>
        <taxon>Pseudomonadati</taxon>
        <taxon>Bacteroidota</taxon>
        <taxon>Flavobacteriia</taxon>
        <taxon>Flavobacteriales</taxon>
        <taxon>Weeksellaceae</taxon>
        <taxon>Chryseobacterium group</taxon>
        <taxon>Chryseobacterium</taxon>
    </lineage>
</organism>
<dbReference type="AlphaFoldDB" id="A0A9Q3V1D9"/>
<comment type="caution">
    <text evidence="1">The sequence shown here is derived from an EMBL/GenBank/DDBJ whole genome shotgun (WGS) entry which is preliminary data.</text>
</comment>
<dbReference type="RefSeq" id="WP_230667733.1">
    <property type="nucleotide sequence ID" value="NZ_JAJNAY010000001.1"/>
</dbReference>
<dbReference type="Proteomes" id="UP001108025">
    <property type="component" value="Unassembled WGS sequence"/>
</dbReference>
<gene>
    <name evidence="1" type="ORF">LO744_05745</name>
</gene>
<name>A0A9Q3V1D9_9FLAO</name>
<accession>A0A9Q3V1D9</accession>